<evidence type="ECO:0000313" key="3">
    <source>
        <dbReference type="Proteomes" id="UP000694396"/>
    </source>
</evidence>
<evidence type="ECO:0000313" key="2">
    <source>
        <dbReference type="Ensembl" id="ENSCRFP00000013628.1"/>
    </source>
</evidence>
<evidence type="ECO:0000256" key="1">
    <source>
        <dbReference type="SAM" id="MobiDB-lite"/>
    </source>
</evidence>
<dbReference type="Ensembl" id="ENSCRFT00000014104.1">
    <property type="protein sequence ID" value="ENSCRFP00000013628.1"/>
    <property type="gene ID" value="ENSCRFG00000010547.1"/>
</dbReference>
<dbReference type="AlphaFoldDB" id="A0A8C3XDU1"/>
<sequence length="227" mass="25037">MLQPVPVPVPVPALPGPCQAAVRGFLLRRRLRGVREEFEAAVLEIEGDLRQLRWTGRVLQRPRFEPELSPGKPLDPGEAAGNKTIPKKTLEKPNPPGAERAGSFGNIPPSAPPPSGTTPKPPKPPNLGSGAAKTLGKEGRALEWDDDSVTSEWDSSEIPEDLRGLPRSELQSQRNHLLMELLWVQQAIASRRHFLMLKQKLGIPEYSSSIPEFLDWCGEALELQHHS</sequence>
<proteinExistence type="predicted"/>
<dbReference type="PANTHER" id="PTHR16049:SF8">
    <property type="entry name" value="IQ DOMAIN-CONTAINING PROTEIN C"/>
    <property type="match status" value="1"/>
</dbReference>
<evidence type="ECO:0008006" key="4">
    <source>
        <dbReference type="Google" id="ProtNLM"/>
    </source>
</evidence>
<feature type="compositionally biased region" description="Acidic residues" evidence="1">
    <location>
        <begin position="144"/>
        <end position="159"/>
    </location>
</feature>
<feature type="compositionally biased region" description="Pro residues" evidence="1">
    <location>
        <begin position="109"/>
        <end position="125"/>
    </location>
</feature>
<protein>
    <recommendedName>
        <fullName evidence="4">IQ domain-containing protein C</fullName>
    </recommendedName>
</protein>
<reference evidence="2" key="1">
    <citation type="submission" date="2025-08" db="UniProtKB">
        <authorList>
            <consortium name="Ensembl"/>
        </authorList>
    </citation>
    <scope>IDENTIFICATION</scope>
</reference>
<accession>A0A8C3XDU1</accession>
<reference evidence="2" key="2">
    <citation type="submission" date="2025-09" db="UniProtKB">
        <authorList>
            <consortium name="Ensembl"/>
        </authorList>
    </citation>
    <scope>IDENTIFICATION</scope>
</reference>
<feature type="region of interest" description="Disordered" evidence="1">
    <location>
        <begin position="64"/>
        <end position="160"/>
    </location>
</feature>
<organism evidence="2 3">
    <name type="scientific">Cyanoderma ruficeps</name>
    <name type="common">rufous-capped babbler</name>
    <dbReference type="NCBI Taxonomy" id="181631"/>
    <lineage>
        <taxon>Eukaryota</taxon>
        <taxon>Metazoa</taxon>
        <taxon>Chordata</taxon>
        <taxon>Craniata</taxon>
        <taxon>Vertebrata</taxon>
        <taxon>Euteleostomi</taxon>
        <taxon>Archelosauria</taxon>
        <taxon>Archosauria</taxon>
        <taxon>Dinosauria</taxon>
        <taxon>Saurischia</taxon>
        <taxon>Theropoda</taxon>
        <taxon>Coelurosauria</taxon>
        <taxon>Aves</taxon>
        <taxon>Neognathae</taxon>
        <taxon>Neoaves</taxon>
        <taxon>Telluraves</taxon>
        <taxon>Australaves</taxon>
        <taxon>Passeriformes</taxon>
        <taxon>Sylvioidea</taxon>
        <taxon>Timaliidae</taxon>
        <taxon>Cyanoderma</taxon>
    </lineage>
</organism>
<keyword evidence="3" id="KW-1185">Reference proteome</keyword>
<name>A0A8C3XDU1_9PASS</name>
<dbReference type="PANTHER" id="PTHR16049">
    <property type="entry name" value="IQ DOMAIN-CONTAINING PROTEIN C"/>
    <property type="match status" value="1"/>
</dbReference>
<dbReference type="Proteomes" id="UP000694396">
    <property type="component" value="Unplaced"/>
</dbReference>
<dbReference type="InterPro" id="IPR042506">
    <property type="entry name" value="IQCC"/>
</dbReference>